<dbReference type="Proteomes" id="UP000266723">
    <property type="component" value="Unassembled WGS sequence"/>
</dbReference>
<sequence length="133" mass="15908">MDEEQRDMKAHKAYYQKVDFVSNSQQGIPQLCPCGSITKEIVDEEDTYDYLPGKRYFICKDFENDGLHFRQPWVIGVQEEVERLKLKVLRHENLLRECEALKNWLKCWSSGFLNLRLVFKLNRNSFRVREQSC</sequence>
<dbReference type="EMBL" id="QGKV02000832">
    <property type="protein sequence ID" value="KAF3543642.1"/>
    <property type="molecule type" value="Genomic_DNA"/>
</dbReference>
<proteinExistence type="predicted"/>
<evidence type="ECO:0000313" key="2">
    <source>
        <dbReference type="Proteomes" id="UP000266723"/>
    </source>
</evidence>
<organism evidence="1 2">
    <name type="scientific">Brassica cretica</name>
    <name type="common">Mustard</name>
    <dbReference type="NCBI Taxonomy" id="69181"/>
    <lineage>
        <taxon>Eukaryota</taxon>
        <taxon>Viridiplantae</taxon>
        <taxon>Streptophyta</taxon>
        <taxon>Embryophyta</taxon>
        <taxon>Tracheophyta</taxon>
        <taxon>Spermatophyta</taxon>
        <taxon>Magnoliopsida</taxon>
        <taxon>eudicotyledons</taxon>
        <taxon>Gunneridae</taxon>
        <taxon>Pentapetalae</taxon>
        <taxon>rosids</taxon>
        <taxon>malvids</taxon>
        <taxon>Brassicales</taxon>
        <taxon>Brassicaceae</taxon>
        <taxon>Brassiceae</taxon>
        <taxon>Brassica</taxon>
    </lineage>
</organism>
<name>A0ABQ7BWD1_BRACR</name>
<protein>
    <recommendedName>
        <fullName evidence="3">Zinc finger GRF-type domain-containing protein</fullName>
    </recommendedName>
</protein>
<accession>A0ABQ7BWD1</accession>
<comment type="caution">
    <text evidence="1">The sequence shown here is derived from an EMBL/GenBank/DDBJ whole genome shotgun (WGS) entry which is preliminary data.</text>
</comment>
<evidence type="ECO:0000313" key="1">
    <source>
        <dbReference type="EMBL" id="KAF3543642.1"/>
    </source>
</evidence>
<evidence type="ECO:0008006" key="3">
    <source>
        <dbReference type="Google" id="ProtNLM"/>
    </source>
</evidence>
<gene>
    <name evidence="1" type="ORF">DY000_02001804</name>
</gene>
<reference evidence="1 2" key="1">
    <citation type="journal article" date="2020" name="BMC Genomics">
        <title>Intraspecific diversification of the crop wild relative Brassica cretica Lam. using demographic model selection.</title>
        <authorList>
            <person name="Kioukis A."/>
            <person name="Michalopoulou V.A."/>
            <person name="Briers L."/>
            <person name="Pirintsos S."/>
            <person name="Studholme D.J."/>
            <person name="Pavlidis P."/>
            <person name="Sarris P.F."/>
        </authorList>
    </citation>
    <scope>NUCLEOTIDE SEQUENCE [LARGE SCALE GENOMIC DNA]</scope>
    <source>
        <strain evidence="2">cv. PFS-1207/04</strain>
    </source>
</reference>
<keyword evidence="2" id="KW-1185">Reference proteome</keyword>